<evidence type="ECO:0000259" key="17">
    <source>
        <dbReference type="Pfam" id="PF02563"/>
    </source>
</evidence>
<keyword evidence="20" id="KW-1185">Reference proteome</keyword>
<feature type="domain" description="Polysaccharide export protein N-terminal" evidence="17">
    <location>
        <begin position="109"/>
        <end position="177"/>
    </location>
</feature>
<sequence length="441" mass="49048">MWFFKHCKNKLYVLCLLILLVLGCETPPDEFVPDPLEVAKNTQKNDVVDNSQSNTNTDTNTNTNTQNNAQQNTANTNINTNKQDEQNNSTTQEIKALRIPDLNLDVEARFIAGDKIKIELAGEDEMTREFAISNSGIISYPYAKKIQVIGKTVAELEEILVSKLEKYYVEPVVSISVESWAERRVYLYGVENGKNSVVLDPTKGMTASQFLISAGVSPKEADFNRISLTRRVSNKQKVIPIPLQDLLENYDVTKDVILQPGDLIIVKEAPKIHVQGNVKSPGSFPLQKNEKMNLWFALSLAEGPTQEADLANIKILRQAEEGYDVTVVSASDIKQSELILLEADDIVVVPSQNENVVTVYGQVKQPGTVRLIGRSVRLSTVIANAGGLTQYASRSIRVFRYSTTGKTQKFSIDFDAITSGDSKQDIEMRSGDVVYCDYGLW</sequence>
<keyword evidence="8" id="KW-0625">Polysaccharide transport</keyword>
<keyword evidence="6" id="KW-0812">Transmembrane</keyword>
<keyword evidence="13" id="KW-0998">Cell outer membrane</keyword>
<dbReference type="InterPro" id="IPR054765">
    <property type="entry name" value="SLBB_dom"/>
</dbReference>
<evidence type="ECO:0000256" key="2">
    <source>
        <dbReference type="ARBA" id="ARBA00009450"/>
    </source>
</evidence>
<evidence type="ECO:0000256" key="13">
    <source>
        <dbReference type="ARBA" id="ARBA00023237"/>
    </source>
</evidence>
<evidence type="ECO:0000256" key="3">
    <source>
        <dbReference type="ARBA" id="ARBA00022448"/>
    </source>
</evidence>
<dbReference type="Gene3D" id="3.10.560.10">
    <property type="entry name" value="Outer membrane lipoprotein wza domain like"/>
    <property type="match status" value="3"/>
</dbReference>
<dbReference type="RefSeq" id="WP_151967139.1">
    <property type="nucleotide sequence ID" value="NZ_AP019860.1"/>
</dbReference>
<keyword evidence="5 19" id="KW-0762">Sugar transport</keyword>
<proteinExistence type="inferred from homology"/>
<dbReference type="Pfam" id="PF22461">
    <property type="entry name" value="SLBB_2"/>
    <property type="match status" value="2"/>
</dbReference>
<dbReference type="InterPro" id="IPR049712">
    <property type="entry name" value="Poly_export"/>
</dbReference>
<feature type="domain" description="SLBB" evidence="18">
    <location>
        <begin position="357"/>
        <end position="435"/>
    </location>
</feature>
<organism evidence="19 20">
    <name type="scientific">Uabimicrobium amorphum</name>
    <dbReference type="NCBI Taxonomy" id="2596890"/>
    <lineage>
        <taxon>Bacteria</taxon>
        <taxon>Pseudomonadati</taxon>
        <taxon>Planctomycetota</taxon>
        <taxon>Candidatus Uabimicrobiia</taxon>
        <taxon>Candidatus Uabimicrobiales</taxon>
        <taxon>Candidatus Uabimicrobiaceae</taxon>
        <taxon>Candidatus Uabimicrobium</taxon>
    </lineage>
</organism>
<evidence type="ECO:0000256" key="6">
    <source>
        <dbReference type="ARBA" id="ARBA00022692"/>
    </source>
</evidence>
<keyword evidence="7 16" id="KW-0732">Signal</keyword>
<feature type="compositionally biased region" description="Low complexity" evidence="15">
    <location>
        <begin position="49"/>
        <end position="81"/>
    </location>
</feature>
<dbReference type="GO" id="GO:0015288">
    <property type="term" value="F:porin activity"/>
    <property type="evidence" value="ECO:0007669"/>
    <property type="project" value="UniProtKB-KW"/>
</dbReference>
<protein>
    <submittedName>
        <fullName evidence="19">Sugar transporter</fullName>
    </submittedName>
</protein>
<keyword evidence="12" id="KW-0564">Palmitate</keyword>
<keyword evidence="14" id="KW-0449">Lipoprotein</keyword>
<dbReference type="PANTHER" id="PTHR33619:SF3">
    <property type="entry name" value="POLYSACCHARIDE EXPORT PROTEIN GFCE-RELATED"/>
    <property type="match status" value="1"/>
</dbReference>
<evidence type="ECO:0000256" key="12">
    <source>
        <dbReference type="ARBA" id="ARBA00023139"/>
    </source>
</evidence>
<dbReference type="Gene3D" id="3.30.1950.10">
    <property type="entry name" value="wza like domain"/>
    <property type="match status" value="1"/>
</dbReference>
<dbReference type="GO" id="GO:0015159">
    <property type="term" value="F:polysaccharide transmembrane transporter activity"/>
    <property type="evidence" value="ECO:0007669"/>
    <property type="project" value="InterPro"/>
</dbReference>
<dbReference type="GO" id="GO:0006811">
    <property type="term" value="P:monoatomic ion transport"/>
    <property type="evidence" value="ECO:0007669"/>
    <property type="project" value="UniProtKB-KW"/>
</dbReference>
<evidence type="ECO:0000256" key="8">
    <source>
        <dbReference type="ARBA" id="ARBA00023047"/>
    </source>
</evidence>
<keyword evidence="3" id="KW-0813">Transport</keyword>
<dbReference type="GO" id="GO:0009279">
    <property type="term" value="C:cell outer membrane"/>
    <property type="evidence" value="ECO:0007669"/>
    <property type="project" value="UniProtKB-SubCell"/>
</dbReference>
<reference evidence="19 20" key="1">
    <citation type="submission" date="2019-08" db="EMBL/GenBank/DDBJ databases">
        <title>Complete genome sequence of Candidatus Uab amorphum.</title>
        <authorList>
            <person name="Shiratori T."/>
            <person name="Suzuki S."/>
            <person name="Kakizawa Y."/>
            <person name="Ishida K."/>
        </authorList>
    </citation>
    <scope>NUCLEOTIDE SEQUENCE [LARGE SCALE GENOMIC DNA]</scope>
    <source>
        <strain evidence="19 20">SRT547</strain>
    </source>
</reference>
<feature type="chain" id="PRO_5024910271" evidence="16">
    <location>
        <begin position="24"/>
        <end position="441"/>
    </location>
</feature>
<evidence type="ECO:0000256" key="1">
    <source>
        <dbReference type="ARBA" id="ARBA00004571"/>
    </source>
</evidence>
<evidence type="ECO:0000313" key="20">
    <source>
        <dbReference type="Proteomes" id="UP000326354"/>
    </source>
</evidence>
<comment type="similarity">
    <text evidence="2">Belongs to the BexD/CtrA/VexA family.</text>
</comment>
<evidence type="ECO:0000256" key="10">
    <source>
        <dbReference type="ARBA" id="ARBA00023114"/>
    </source>
</evidence>
<dbReference type="KEGG" id="uam:UABAM_01257"/>
<keyword evidence="4" id="KW-1134">Transmembrane beta strand</keyword>
<dbReference type="Proteomes" id="UP000326354">
    <property type="component" value="Chromosome"/>
</dbReference>
<evidence type="ECO:0000256" key="15">
    <source>
        <dbReference type="SAM" id="MobiDB-lite"/>
    </source>
</evidence>
<evidence type="ECO:0000313" key="19">
    <source>
        <dbReference type="EMBL" id="BBM82914.1"/>
    </source>
</evidence>
<dbReference type="AlphaFoldDB" id="A0A5S9IJL6"/>
<evidence type="ECO:0000256" key="9">
    <source>
        <dbReference type="ARBA" id="ARBA00023065"/>
    </source>
</evidence>
<accession>A0A5S9IJL6</accession>
<dbReference type="EMBL" id="AP019860">
    <property type="protein sequence ID" value="BBM82914.1"/>
    <property type="molecule type" value="Genomic_DNA"/>
</dbReference>
<evidence type="ECO:0000256" key="14">
    <source>
        <dbReference type="ARBA" id="ARBA00023288"/>
    </source>
</evidence>
<evidence type="ECO:0000256" key="7">
    <source>
        <dbReference type="ARBA" id="ARBA00022729"/>
    </source>
</evidence>
<keyword evidence="10" id="KW-0626">Porin</keyword>
<keyword evidence="11" id="KW-0472">Membrane</keyword>
<evidence type="ECO:0000259" key="18">
    <source>
        <dbReference type="Pfam" id="PF22461"/>
    </source>
</evidence>
<comment type="subcellular location">
    <subcellularLocation>
        <location evidence="1">Cell outer membrane</location>
        <topology evidence="1">Multi-pass membrane protein</topology>
    </subcellularLocation>
</comment>
<keyword evidence="9" id="KW-0406">Ion transport</keyword>
<dbReference type="PANTHER" id="PTHR33619">
    <property type="entry name" value="POLYSACCHARIDE EXPORT PROTEIN GFCE-RELATED"/>
    <property type="match status" value="1"/>
</dbReference>
<feature type="domain" description="SLBB" evidence="18">
    <location>
        <begin position="271"/>
        <end position="349"/>
    </location>
</feature>
<dbReference type="PROSITE" id="PS51257">
    <property type="entry name" value="PROKAR_LIPOPROTEIN"/>
    <property type="match status" value="1"/>
</dbReference>
<evidence type="ECO:0000256" key="5">
    <source>
        <dbReference type="ARBA" id="ARBA00022597"/>
    </source>
</evidence>
<dbReference type="GO" id="GO:0046930">
    <property type="term" value="C:pore complex"/>
    <property type="evidence" value="ECO:0007669"/>
    <property type="project" value="UniProtKB-KW"/>
</dbReference>
<gene>
    <name evidence="19" type="ORF">UABAM_01257</name>
</gene>
<evidence type="ECO:0000256" key="4">
    <source>
        <dbReference type="ARBA" id="ARBA00022452"/>
    </source>
</evidence>
<dbReference type="Pfam" id="PF02563">
    <property type="entry name" value="Poly_export"/>
    <property type="match status" value="1"/>
</dbReference>
<feature type="signal peptide" evidence="16">
    <location>
        <begin position="1"/>
        <end position="23"/>
    </location>
</feature>
<dbReference type="OrthoDB" id="193635at2"/>
<evidence type="ECO:0000256" key="11">
    <source>
        <dbReference type="ARBA" id="ARBA00023136"/>
    </source>
</evidence>
<evidence type="ECO:0000256" key="16">
    <source>
        <dbReference type="SAM" id="SignalP"/>
    </source>
</evidence>
<dbReference type="InterPro" id="IPR003715">
    <property type="entry name" value="Poly_export_N"/>
</dbReference>
<feature type="region of interest" description="Disordered" evidence="15">
    <location>
        <begin position="42"/>
        <end position="90"/>
    </location>
</feature>
<name>A0A5S9IJL6_UABAM</name>